<dbReference type="AlphaFoldDB" id="A0AAW4FT75"/>
<keyword evidence="2 6" id="KW-0489">Methyltransferase</keyword>
<accession>A0AAW4FT75</accession>
<keyword evidence="1 6" id="KW-0963">Cytoplasm</keyword>
<dbReference type="GO" id="GO:0008175">
    <property type="term" value="F:tRNA methyltransferase activity"/>
    <property type="evidence" value="ECO:0007669"/>
    <property type="project" value="UniProtKB-UniRule"/>
</dbReference>
<keyword evidence="5 6" id="KW-0819">tRNA processing</keyword>
<dbReference type="SUPFAM" id="SSF75217">
    <property type="entry name" value="alpha/beta knot"/>
    <property type="match status" value="1"/>
</dbReference>
<dbReference type="PANTHER" id="PTHR42971">
    <property type="entry name" value="TRNA (CYTIDINE(34)-2'-O)-METHYLTRANSFERASE"/>
    <property type="match status" value="1"/>
</dbReference>
<feature type="binding site" evidence="6 7">
    <location>
        <position position="104"/>
    </location>
    <ligand>
        <name>S-adenosyl-L-methionine</name>
        <dbReference type="ChEBI" id="CHEBI:59789"/>
    </ligand>
</feature>
<dbReference type="EC" id="2.1.1.207" evidence="6"/>
<keyword evidence="4 6" id="KW-0949">S-adenosyl-L-methionine</keyword>
<dbReference type="Pfam" id="PF00588">
    <property type="entry name" value="SpoU_methylase"/>
    <property type="match status" value="1"/>
</dbReference>
<dbReference type="CDD" id="cd18094">
    <property type="entry name" value="SpoU-like_TrmL"/>
    <property type="match status" value="1"/>
</dbReference>
<dbReference type="GO" id="GO:0005737">
    <property type="term" value="C:cytoplasm"/>
    <property type="evidence" value="ECO:0007669"/>
    <property type="project" value="UniProtKB-SubCell"/>
</dbReference>
<keyword evidence="3 6" id="KW-0808">Transferase</keyword>
<name>A0AAW4FT75_9HYPH</name>
<evidence type="ECO:0000256" key="7">
    <source>
        <dbReference type="PIRSR" id="PIRSR029256-1"/>
    </source>
</evidence>
<dbReference type="EMBL" id="WXFA01000028">
    <property type="protein sequence ID" value="MBM3094548.1"/>
    <property type="molecule type" value="Genomic_DNA"/>
</dbReference>
<dbReference type="Gene3D" id="3.40.1280.10">
    <property type="match status" value="1"/>
</dbReference>
<evidence type="ECO:0000259" key="8">
    <source>
        <dbReference type="Pfam" id="PF00588"/>
    </source>
</evidence>
<evidence type="ECO:0000256" key="5">
    <source>
        <dbReference type="ARBA" id="ARBA00022694"/>
    </source>
</evidence>
<sequence>MSDLRIALYQPDIPGNTGTILRLAACLGLAVDVIEPAGFDLSDRNLKRAGMDYIASVTLTRHINWERFEAWRVPTGRRLVLASTKAAEPYTRFEFRPDDILLFGRESAGVPDHVHDRAEGRILIPMAEGQRSLNVAMSAAMIAGEAIRQVQLL</sequence>
<comment type="caution">
    <text evidence="9">The sequence shown here is derived from an EMBL/GenBank/DDBJ whole genome shotgun (WGS) entry which is preliminary data.</text>
</comment>
<feature type="domain" description="tRNA/rRNA methyltransferase SpoU type" evidence="8">
    <location>
        <begin position="4"/>
        <end position="142"/>
    </location>
</feature>
<feature type="binding site" evidence="6 7">
    <location>
        <position position="124"/>
    </location>
    <ligand>
        <name>S-adenosyl-L-methionine</name>
        <dbReference type="ChEBI" id="CHEBI:59789"/>
    </ligand>
</feature>
<gene>
    <name evidence="6" type="primary">trmL</name>
    <name evidence="9" type="ORF">GFB56_27775</name>
</gene>
<comment type="catalytic activity">
    <reaction evidence="6">
        <text>5-carboxymethylaminomethyluridine(34) in tRNA(Leu) + S-adenosyl-L-methionine = 5-carboxymethylaminomethyl-2'-O-methyluridine(34) in tRNA(Leu) + S-adenosyl-L-homocysteine + H(+)</text>
        <dbReference type="Rhea" id="RHEA:43088"/>
        <dbReference type="Rhea" id="RHEA-COMP:10333"/>
        <dbReference type="Rhea" id="RHEA-COMP:10334"/>
        <dbReference type="ChEBI" id="CHEBI:15378"/>
        <dbReference type="ChEBI" id="CHEBI:57856"/>
        <dbReference type="ChEBI" id="CHEBI:59789"/>
        <dbReference type="ChEBI" id="CHEBI:74508"/>
        <dbReference type="ChEBI" id="CHEBI:74511"/>
        <dbReference type="EC" id="2.1.1.207"/>
    </reaction>
</comment>
<organism evidence="9 10">
    <name type="scientific">Ensifer canadensis</name>
    <dbReference type="NCBI Taxonomy" id="555315"/>
    <lineage>
        <taxon>Bacteria</taxon>
        <taxon>Pseudomonadati</taxon>
        <taxon>Pseudomonadota</taxon>
        <taxon>Alphaproteobacteria</taxon>
        <taxon>Hyphomicrobiales</taxon>
        <taxon>Rhizobiaceae</taxon>
        <taxon>Sinorhizobium/Ensifer group</taxon>
        <taxon>Ensifer</taxon>
    </lineage>
</organism>
<dbReference type="Proteomes" id="UP000744980">
    <property type="component" value="Unassembled WGS sequence"/>
</dbReference>
<keyword evidence="10" id="KW-1185">Reference proteome</keyword>
<dbReference type="InterPro" id="IPR029026">
    <property type="entry name" value="tRNA_m1G_MTases_N"/>
</dbReference>
<dbReference type="GO" id="GO:0003723">
    <property type="term" value="F:RNA binding"/>
    <property type="evidence" value="ECO:0007669"/>
    <property type="project" value="InterPro"/>
</dbReference>
<evidence type="ECO:0000256" key="6">
    <source>
        <dbReference type="HAMAP-Rule" id="MF_01885"/>
    </source>
</evidence>
<dbReference type="PANTHER" id="PTHR42971:SF1">
    <property type="entry name" value="TRNA (CYTIDINE(34)-2'-O)-METHYLTRANSFERASE"/>
    <property type="match status" value="1"/>
</dbReference>
<comment type="subunit">
    <text evidence="6">Homodimer.</text>
</comment>
<comment type="function">
    <text evidence="6">Methylates the ribose at the nucleotide 34 wobble position in the two leucyl isoacceptors tRNA(Leu)(CmAA) and tRNA(Leu)(cmnm5UmAA). Catalyzes the methyl transfer from S-adenosyl-L-methionine to the 2'-OH of the wobble nucleotide.</text>
</comment>
<evidence type="ECO:0000256" key="3">
    <source>
        <dbReference type="ARBA" id="ARBA00022679"/>
    </source>
</evidence>
<evidence type="ECO:0000313" key="9">
    <source>
        <dbReference type="EMBL" id="MBM3094548.1"/>
    </source>
</evidence>
<protein>
    <recommendedName>
        <fullName evidence="6">tRNA (cytidine(34)-2'-O)-methyltransferase</fullName>
        <ecNumber evidence="6">2.1.1.207</ecNumber>
    </recommendedName>
    <alternativeName>
        <fullName evidence="6">tRNA (cytidine/uridine-2'-O-)-methyltransferase TrmL</fullName>
    </alternativeName>
</protein>
<evidence type="ECO:0000256" key="1">
    <source>
        <dbReference type="ARBA" id="ARBA00022490"/>
    </source>
</evidence>
<dbReference type="GO" id="GO:0002130">
    <property type="term" value="P:wobble position ribose methylation"/>
    <property type="evidence" value="ECO:0007669"/>
    <property type="project" value="TreeGrafter"/>
</dbReference>
<dbReference type="GO" id="GO:0008757">
    <property type="term" value="F:S-adenosylmethionine-dependent methyltransferase activity"/>
    <property type="evidence" value="ECO:0007669"/>
    <property type="project" value="UniProtKB-UniRule"/>
</dbReference>
<comment type="caution">
    <text evidence="6">Lacks conserved residue(s) required for the propagation of feature annotation.</text>
</comment>
<evidence type="ECO:0000256" key="2">
    <source>
        <dbReference type="ARBA" id="ARBA00022603"/>
    </source>
</evidence>
<dbReference type="PIRSF" id="PIRSF029256">
    <property type="entry name" value="SpoU_TrmH_prd"/>
    <property type="match status" value="1"/>
</dbReference>
<dbReference type="InterPro" id="IPR001537">
    <property type="entry name" value="SpoU_MeTrfase"/>
</dbReference>
<dbReference type="InterPro" id="IPR016914">
    <property type="entry name" value="TrmL"/>
</dbReference>
<dbReference type="HAMAP" id="MF_01885">
    <property type="entry name" value="tRNA_methyltr_TrmL"/>
    <property type="match status" value="1"/>
</dbReference>
<dbReference type="InterPro" id="IPR029028">
    <property type="entry name" value="Alpha/beta_knot_MTases"/>
</dbReference>
<comment type="catalytic activity">
    <reaction evidence="6">
        <text>cytidine(34) in tRNA + S-adenosyl-L-methionine = 2'-O-methylcytidine(34) in tRNA + S-adenosyl-L-homocysteine + H(+)</text>
        <dbReference type="Rhea" id="RHEA:43084"/>
        <dbReference type="Rhea" id="RHEA-COMP:10331"/>
        <dbReference type="Rhea" id="RHEA-COMP:10332"/>
        <dbReference type="ChEBI" id="CHEBI:15378"/>
        <dbReference type="ChEBI" id="CHEBI:57856"/>
        <dbReference type="ChEBI" id="CHEBI:59789"/>
        <dbReference type="ChEBI" id="CHEBI:74495"/>
        <dbReference type="ChEBI" id="CHEBI:82748"/>
        <dbReference type="EC" id="2.1.1.207"/>
    </reaction>
</comment>
<evidence type="ECO:0000313" key="10">
    <source>
        <dbReference type="Proteomes" id="UP000744980"/>
    </source>
</evidence>
<reference evidence="9 10" key="1">
    <citation type="submission" date="2020-01" db="EMBL/GenBank/DDBJ databases">
        <title>Draft genome assembly of Ensifer adhaerens T173.</title>
        <authorList>
            <person name="Craig J.E."/>
            <person name="Stinchcombe J.R."/>
        </authorList>
    </citation>
    <scope>NUCLEOTIDE SEQUENCE [LARGE SCALE GENOMIC DNA]</scope>
    <source>
        <strain evidence="9 10">T173</strain>
    </source>
</reference>
<evidence type="ECO:0000256" key="4">
    <source>
        <dbReference type="ARBA" id="ARBA00022691"/>
    </source>
</evidence>
<feature type="binding site" evidence="6 7">
    <location>
        <position position="132"/>
    </location>
    <ligand>
        <name>S-adenosyl-L-methionine</name>
        <dbReference type="ChEBI" id="CHEBI:59789"/>
    </ligand>
</feature>
<dbReference type="RefSeq" id="WP_057208691.1">
    <property type="nucleotide sequence ID" value="NZ_CP083370.1"/>
</dbReference>
<comment type="subcellular location">
    <subcellularLocation>
        <location evidence="6">Cytoplasm</location>
    </subcellularLocation>
</comment>
<comment type="similarity">
    <text evidence="6">Belongs to the class IV-like SAM-binding methyltransferase superfamily. RNA methyltransferase TrmH family. TrmL subfamily.</text>
</comment>
<proteinExistence type="inferred from homology"/>